<keyword evidence="11" id="KW-1133">Transmembrane helix</keyword>
<dbReference type="GO" id="GO:0030687">
    <property type="term" value="C:preribosome, large subunit precursor"/>
    <property type="evidence" value="ECO:0007669"/>
    <property type="project" value="TreeGrafter"/>
</dbReference>
<keyword evidence="7 9" id="KW-0143">Chaperone</keyword>
<keyword evidence="8 9" id="KW-0539">Nucleus</keyword>
<dbReference type="GO" id="GO:0005730">
    <property type="term" value="C:nucleolus"/>
    <property type="evidence" value="ECO:0007669"/>
    <property type="project" value="UniProtKB-SubCell"/>
</dbReference>
<evidence type="ECO:0000313" key="14">
    <source>
        <dbReference type="Proteomes" id="UP000501690"/>
    </source>
</evidence>
<feature type="transmembrane region" description="Helical" evidence="11">
    <location>
        <begin position="5623"/>
        <end position="5647"/>
    </location>
</feature>
<feature type="domain" description="VWFA" evidence="12">
    <location>
        <begin position="5245"/>
        <end position="5448"/>
    </location>
</feature>
<dbReference type="InterPro" id="IPR002035">
    <property type="entry name" value="VWF_A"/>
</dbReference>
<feature type="compositionally biased region" description="Acidic residues" evidence="10">
    <location>
        <begin position="4688"/>
        <end position="4704"/>
    </location>
</feature>
<evidence type="ECO:0000256" key="10">
    <source>
        <dbReference type="SAM" id="MobiDB-lite"/>
    </source>
</evidence>
<accession>A0A4D6MLS6</accession>
<feature type="compositionally biased region" description="Basic and acidic residues" evidence="10">
    <location>
        <begin position="4653"/>
        <end position="4663"/>
    </location>
</feature>
<protein>
    <recommendedName>
        <fullName evidence="4 9">Midasin</fullName>
    </recommendedName>
</protein>
<dbReference type="PROSITE" id="PS50234">
    <property type="entry name" value="VWFA"/>
    <property type="match status" value="1"/>
</dbReference>
<evidence type="ECO:0000256" key="3">
    <source>
        <dbReference type="ARBA" id="ARBA00007188"/>
    </source>
</evidence>
<sequence length="5662" mass="643391">MAIDGSFNLHSSLRRFLDRCPKLQCFPQFESLEQRGEVTEEEIVNVLGGVFLHPSYTIPLMGCFRPIAQCIVDKAVALLRLVPNLRSIPEDTAREDDRDSVLDGVVNIVEFYSQQGRGLDLHELACLAFCRALDMGPFLLSSILSYFNFAPAPFERFALKQVMVETHELHVAQISYRFLLMEREIFSKLWDWSCFLDLVRESCKSDLKWCGVQVLSVLLKLGYKATENLNVGAEEAFSCLLRWEEFCQDTSLEKVGCYVKPMADYVSSSPDRIMDLNNENCLKSSGFNYLPVSSSKLRELPQHLKRQRLTTRDDISLSNTFVLTSMVKKSYDRVLLAVSQKWPVLLYGPTGSGKSALIAKVAQDSGNQVLSIQMDDQIDGRTLVGAYVCTDRPGEFRWQPGSLTQAVQNGLWIVFEDINKAPSDLHSILVPLLEGAGSFATGHGEVVRVAESFRIFSTISVSKLDTFESAGQNSFSVFWRRVMVPPLDNKDLQEILKARYPDLELHVSQLIETFETVNNISMLQFAGFHPGSSTSAYRPCRFSLRDLLKWCKRIAGLGFSLDGSLSENQCFCVYKEAVDIFASSSSSIKNRLSVMKEIAELWKLPVSAAETLYPLDKPIIQDSVTYLRIGRVSLQYTEKPLQQHKRPFVEIRSSLHVLERIACSVKYNEPVLLVGETGTGKTTIVQNLALRLGQKLTVFNLSQQSDVADLLGGFKPMDAQSVYLSLYREFKELFTKTFSVKNNGGFITYLHEYIESHRKKFLIDKNGEDLLKGLQIAVGKSVKLIQPGPSKRRKRPLEEQIIQSWERFCIKLHNVCQSNPSSTMMFSFVEGSFVTALRKGEWILLDEVNLAPPETLQRIVGVLEGEHGVLCLAERGDTDYIHRHPNFRVFACMNPATDAGKRDLPFSLRSRFTEYFVDDVLNDDDLSLFISQLISSGYMDQKLVNKIVSFYKEAKKESEERLQDGANQKPQYSLRSLYRALEYMQKAERKFGLQKALYDGFNMFFVSLLDGSSAEIMRQKISSLLLGGHMPPHVHLSRYLEKSKSDGSSGNYVQTKTVQEHLGNLARAVLMRYPILLQGPTSSGKTSLVRYLAAITGHDFVRINNHEHTDLQEYLGSYITDTTGKLVFNEGVLVKAVRNGHWIVLDELNLAPSDVLEALNRLLDDNRELFVPELQERIQAHPNFMLFATQNPPTLYGGRKMLSRAFRNRFVEIHVGEIPDNELSKILEDRCKIYVGHAEKMVEVMKDLRLHRQSSRVFAGKHGFITPRDLFRWADRTQRFGNSNEDLAKDGYYLLAERLRDEDEKSVVQEILEKHFRVKLNTKNLYEQISCRDNSSNLLVGFGGSDGLESVLLTKGMQRLYFLVERCYNLREPVLLVGETGGGKTTVCQLLSACLQLKLRTLNCHQYTETSDFIGGFRPTRERSALISGYKEIIEKLKKLKSCTYFPMDLSSDINDASSTLDLLSVMIRKCKEGQVCSDISREELKDLEQIKLDLNGLHQKWQSIFVWQDGPLVEAMRDGDLFLVDEISLADDSVLERLNSVLEPERMLSLAEKGGTDLEKVTAHSNFFVLATMNPGGDYGKKELSPALRNRFTEIWVPPVNDLDELQGIALKRISKFKVTGSLCPAYKERLSLIVEAMISFFEWFNNLHPGRMLTVRDLIAWVDFFITMETSLGSENAVLHGVFLVLLDGLSLGTGLSKRDAAELRERCLSFLLQKLMVDESNLLYSKLSRMGNYGWGEFGSVMDVPHSNNTQHDDLFGIDPFYINKGIDIVEDGGFEFMAPTTCRNALRVLRAMQLPKPVLLEGSPGVGKTSLIIALGNFSGHKVVRINFSEQTDMMDLLGSDLPVESDDGMKFSWSDGILLQALKEGCWVLLDELNLAPQSVLEGLNAILDHRAEVFIPELGNTFKCPPSFRVFACQNPSHQGGGRKGLPKSFLNRFTKVYVDELVQEDYLSICESKFPTIPQSLLSKLVLFNKRMHEDTTVNQKFAKDGFPWEFNLRDIFRSCEIIQGAPKHSGLYSFLNIVYIQRMRTAADRKEVLQVFKEVFEVTPYINLYPRVQLNSEHLIVGNATIKRNHVQLTTSSSKQLLMLPEIRQSLEAAAQCVEHQWLCILTGPSCSGKTSLIRLLANLTGNVLNEINLSSATDISELLGSFEQYDALRNFFNVVHQIERYVNEFISLQLEASKDAIFRETDFYTRWIAFLSGFKFDSLSSSATNYLENQKKIVSSLSLFIEQLKLQIEKSSLPLSYSLQELDFALKTVLKMKADDKNRVVSTKFEWVTGLLIKAIEQGEWIVLENANLCNPTVLDRINSLVEPSGSITVNERGAVDGKPLVIHPHPNFRMFLTVNPHYGEVSRAMRNRGVEIFMLQPYWALDDISGYNAEDIELKDVRRFIVLSGIPIAQLVDSMATAHIYAKKEGLKLNDRITYLELSHWVHLFLQLLRNGCCPIWSLQISWEHIYLSSLGAEGEKIVNLAKTEYLSLPNFSGYDVLTVCPLSLPGGWPLPLSLRDFVYYSKEASVKQNCMYLESLGTQIASHQYHIARKRHSTASLLTPSKQVRAYMMDLMTLRELMYPKASNVKISDYEREYKFDSELTNKMLLFAANWTIEQATESDLKFYLLRFKWLSSQMQPFCEFFNDFVILIEQMMKHPIWEYISCRGELDVDLQLIPLLSLDIVNLAPSNSKTKYLSNAISCFDPLMLTFQQRNIESHHSFDEEASCFIPLLKSLYVLQDEILYKFVSASKLIEGQSFDYKIQLYCNLIEDHVLFWRYFVSLKFDQMIISWHSLVKGAQKFIDICPEAVGDFLMESKKLKKFSFSEKPLLWIHGGHPFMPSSSDLHDQHHLILKFVDTIWPRKTGAKYLEHPGNLSSHLVDVVASFDHDLRFLIMQDVSNSSFLMVKWSHEDGIHNFQKLEETHQVLLRRFENEKQRLQLNSGSKDSSSFVENSTACCSFSREMLCQKSAFEAWQDTFPPVDYTSLFWDMELLQKLSSIHLDDLEGSHQAVGCLSNLLDFALKFSLSFSSRPPQIFVPHQKILWTLNAWASVDAVNLKIASFILEMWFKWHESMWVWFPKFIKNFVKIDGFGTTALPHMLIEPFSASTVLQITQSTHAIKEFWMQCLKCRVTLFNLWHCSHHGKHLPKFLLSAARSLFQQIIYAHRKSFDAEQFARIKSTFSSEKDALTEESIYILSSLVASSRHQRLKNSVQKFIVPLLRELYLQTNVSDFNFTIGCAWAHIGALRIHLLLSCNEIDPAMKYYCKYSQLMEKISKLELEIQVRKECGYFAGQFLTHESDKRKTQRLEKLQAERQKLEKKIVFRAEPWKYKKLMNECDDFLKLVDGLEALLSRSTAEELQQIVDHACSWQETATCFIDRLMDEYAAYSDIIQPIQVAVYEMKFGLSLILSSTLEKKILHTLGEENINVVTEMMYTLMRFPRAASFKLISVKHDIELDLHPSYSFDSCLVDMDLMERLVTLSSDVAGDKMVSVVQNRAAIYWSIFVQIAHRIGNAKIIDDKSYTLLHKIFDEFAKLWLSTKAYTKSKSDFDAQQYKFRPRAFQIESVIDVELPPLANTFSPETFFEWKEFSSDENSADKMVSSEECFALDEEWKQLEESILSHVVLIHNQIFGSSDLVQTPGIFEVSDEDRMHSFTNSYSLGIDLIKGVHSINLPSLDAKLMPEHLFYLCLDYRKKYLLSHKSATRYNFYKDSNAPEMVHMLKVLGPLQQQILPHINEWEVHNDLQKILDVIDMLLTLPSDTPLAKAFSGLQFLLHKAEVMQENGSKFPLSNQLKSVNDLLSSWQKMELNSWPALLDEVMDQYENNAAKLWFPLYSVLLPNSCEISIIQRHVTRLNSVCLQLHLLDFFICFCGVCFNYGFVFCSLEDFIHTSSIGEFKKRLQLLFSFLGQNHISASLKINSSSYQLEQSTFLYNIFGFYVQFLPIVLKYIDASRKEVGIELNKLVKLCRWEDGKSHLSFESMKKSRQKLRKLIQKYTDVLQQPVSIFLNLEGAQRGGKTQSFHNHKPIYDVTSKGLVDGSFDLSLFSENRFMWFDNFGRELDSALQNLLLKKTSVLDIIPLHQKEIQSIFRPCDSQRTLDLKGWKAVWHMIENIYTTAVDYGNLWKEDKKGQGKRRALSELLKLLESNGLSRHKSAYTADQHKTWWFLQLSGNISYLLLTSSRLQCVTPGIPEVESKSAEECLLMEWKTAIDYYYKSVVSVLLMQQMCLNPHKDITLEQVDSSSSFLNQLIQIQQKQLTAASAFNKQLECFRERVSTLGKMFSFSSSTDNERNYICSIIPKQYATYRCMWQQKQLFDTLYATSREELLLLRVLESSHLNTCNRARPLVSRMIAFIEEFLPLFCKSKESLDCYLIGKSKAVTPVTSSLHPCIVTQEMELLVSENFKTIWDFKDHFLELQEKDLDRSTVREVLIQHFLEITDKAKLIEDEFTTAKQGNFDQVDLSGDRFCERNSVEVNARFNEALMSTYQHLASVLQSLCLPSNIPMVDESMEKIVSWESLFESFVTNLSLDTLCEDLFKVVSSGEMLVNCCDDKISSYSSVGAHFKSLHMFMDQLLNFGDELMKNFLAMHRSVSVTTHVIANVLASLFSKGFGISPAEDQEDDGTLDTTGDSSGTGMGEGVGLKDVSDQIADEDQLMGTSEQKNEKQDDSDKVPSSNNTGIEMEQDFQADALSLSEDSGEDDDIDNEDGELESEMGPTGPDSEAVGEKVCDKNENETPNDTREKYESGPSVKDRDGGNRELRAKDDSTANEPADGNSDEGDAQDDETVIPDDVGDGEKEDEVTMDKEAAYSDPTGLKPDELDQTSDMDLDLNESADLMEDAEPDEQDNVAENGKEERQEEETCSPDEVMEEAHTEVDVNSEMDDQGQQNGDMQSTEPKEDISKPSELINEEVSAAELALQSKFDWQTSGSENVAAESNLSNSHHDSDSTLFGGVPSSISEMDFKMSDSSNGGGFGENKPKSHDNPQSERSIQEKHTNPHRSIGDALEYQKERINVSGDVEGDNSEKQDEMKDDNVDEYGYVSEFEKGTAQALGPATLEQVDRNFDGDQPDKECHAGEDSKLQFEKENSETISVSNPSVAKNEKRDQANPSVMETLRDDGSTHPLASINIDLENRLEDLVSFRSSFISESTDLSQLSLDDKDLGKGREPCDVPDHVKDNATALWSRFELSTTKLSIELAEQLRLVMEPTLASKLQGDYRTGKRINMKKVIPYIASDYSKDRIWLRRTRPNKRDYQVVIAVDDSHSMSENGCGDVAIEALVTVCRAVSQLEMGSLAVASFGTKGNIKLLHDFDRPFSGEAGVKMISNLTFEQENTIADEPVVDLLKYLTNKLDTAVVKARLPSGRNPLQQLVLIIADGRFHEKENLKRCVRDVSTGNRMVAFLLLDNSQESIMDLKEASFEGGKMKFSKYMDSFPFPYYIVLRNIEALPRTLANLLRQVEKISVMKNNIESESGVTMKGWRKALRSVSNWLAHKDKDEWLKDMRGILSLVAALIASLTFQSAINPPGGVVPAKESGEVQCRNSSCSGQAVLALVYPNGYTSFLYCNTVCFVSSLAVCLLLVSGLSLNNRFFTWLLSIGMCISLSSLTLTYLFGAQMVVPDLVWGPTTTMFGRVIIVWMILLGLIAFFLSLRLLVWILTKCICRHSEVRVNPTI</sequence>
<keyword evidence="5 9" id="KW-0547">Nucleotide-binding</keyword>
<evidence type="ECO:0000256" key="8">
    <source>
        <dbReference type="ARBA" id="ARBA00023242"/>
    </source>
</evidence>
<dbReference type="Proteomes" id="UP000501690">
    <property type="component" value="Linkage Group LG8"/>
</dbReference>
<dbReference type="InterPro" id="IPR027417">
    <property type="entry name" value="P-loop_NTPase"/>
</dbReference>
<keyword evidence="11" id="KW-0472">Membrane</keyword>
<dbReference type="Pfam" id="PF13962">
    <property type="entry name" value="PGG"/>
    <property type="match status" value="1"/>
</dbReference>
<dbReference type="FunFam" id="3.40.50.300:FF:002238">
    <property type="entry name" value="Midasin"/>
    <property type="match status" value="1"/>
</dbReference>
<dbReference type="FunFam" id="3.40.50.410:FF:000114">
    <property type="entry name" value="Midasin"/>
    <property type="match status" value="1"/>
</dbReference>
<dbReference type="Pfam" id="PF17865">
    <property type="entry name" value="AAA_lid_5"/>
    <property type="match status" value="1"/>
</dbReference>
<dbReference type="SUPFAM" id="SSF53300">
    <property type="entry name" value="vWA-like"/>
    <property type="match status" value="1"/>
</dbReference>
<dbReference type="PANTHER" id="PTHR48103:SF2">
    <property type="entry name" value="MIDASIN"/>
    <property type="match status" value="1"/>
</dbReference>
<feature type="transmembrane region" description="Helical" evidence="11">
    <location>
        <begin position="5582"/>
        <end position="5603"/>
    </location>
</feature>
<comment type="similarity">
    <text evidence="3 9">Belongs to the midasin family.</text>
</comment>
<dbReference type="InterPro" id="IPR011704">
    <property type="entry name" value="ATPase_dyneun-rel_AAA"/>
</dbReference>
<dbReference type="SUPFAM" id="SSF52540">
    <property type="entry name" value="P-loop containing nucleoside triphosphate hydrolases"/>
    <property type="match status" value="6"/>
</dbReference>
<feature type="region of interest" description="Disordered" evidence="10">
    <location>
        <begin position="4685"/>
        <end position="4904"/>
    </location>
</feature>
<feature type="region of interest" description="Disordered" evidence="10">
    <location>
        <begin position="4649"/>
        <end position="4670"/>
    </location>
</feature>
<keyword evidence="14" id="KW-1185">Reference proteome</keyword>
<dbReference type="GO" id="GO:0000055">
    <property type="term" value="P:ribosomal large subunit export from nucleus"/>
    <property type="evidence" value="ECO:0007669"/>
    <property type="project" value="TreeGrafter"/>
</dbReference>
<dbReference type="Pfam" id="PF17867">
    <property type="entry name" value="AAA_lid_7"/>
    <property type="match status" value="3"/>
</dbReference>
<dbReference type="Pfam" id="PF07728">
    <property type="entry name" value="AAA_5"/>
    <property type="match status" value="7"/>
</dbReference>
<comment type="subcellular location">
    <subcellularLocation>
        <location evidence="1">Nucleus</location>
        <location evidence="1">Nucleolus</location>
    </subcellularLocation>
    <subcellularLocation>
        <location evidence="2">Nucleus</location>
        <location evidence="2">Nucleoplasm</location>
    </subcellularLocation>
</comment>
<evidence type="ECO:0000256" key="9">
    <source>
        <dbReference type="PIRNR" id="PIRNR010340"/>
    </source>
</evidence>
<dbReference type="FunFam" id="3.40.50.300:FF:000142">
    <property type="entry name" value="Midasin"/>
    <property type="match status" value="1"/>
</dbReference>
<evidence type="ECO:0000259" key="12">
    <source>
        <dbReference type="PROSITE" id="PS50234"/>
    </source>
</evidence>
<dbReference type="InterPro" id="IPR041190">
    <property type="entry name" value="Midasin_AAA_lid_5"/>
</dbReference>
<evidence type="ECO:0000256" key="11">
    <source>
        <dbReference type="SAM" id="Phobius"/>
    </source>
</evidence>
<name>A0A4D6MLS6_VIGUN</name>
<dbReference type="CDD" id="cd00009">
    <property type="entry name" value="AAA"/>
    <property type="match status" value="3"/>
</dbReference>
<keyword evidence="11" id="KW-0812">Transmembrane</keyword>
<dbReference type="FunFam" id="3.40.50.300:FF:001368">
    <property type="entry name" value="Midasin"/>
    <property type="match status" value="1"/>
</dbReference>
<dbReference type="GO" id="GO:0016887">
    <property type="term" value="F:ATP hydrolysis activity"/>
    <property type="evidence" value="ECO:0007669"/>
    <property type="project" value="InterPro"/>
</dbReference>
<feature type="compositionally biased region" description="Polar residues" evidence="10">
    <location>
        <begin position="5080"/>
        <end position="5089"/>
    </location>
</feature>
<gene>
    <name evidence="13" type="ORF">DEO72_LG8g438</name>
</gene>
<keyword evidence="6 9" id="KW-0067">ATP-binding</keyword>
<feature type="compositionally biased region" description="Acidic residues" evidence="10">
    <location>
        <begin position="4849"/>
        <end position="4860"/>
    </location>
</feature>
<evidence type="ECO:0000256" key="4">
    <source>
        <dbReference type="ARBA" id="ARBA00017143"/>
    </source>
</evidence>
<dbReference type="InterPro" id="IPR025662">
    <property type="entry name" value="Sigma_54_int_dom_ATP-bd_1"/>
</dbReference>
<dbReference type="GO" id="GO:0000027">
    <property type="term" value="P:ribosomal large subunit assembly"/>
    <property type="evidence" value="ECO:0007669"/>
    <property type="project" value="InterPro"/>
</dbReference>
<evidence type="ECO:0000313" key="13">
    <source>
        <dbReference type="EMBL" id="QCE02426.1"/>
    </source>
</evidence>
<evidence type="ECO:0000256" key="6">
    <source>
        <dbReference type="ARBA" id="ARBA00022840"/>
    </source>
</evidence>
<dbReference type="InterPro" id="IPR012099">
    <property type="entry name" value="Midasin"/>
</dbReference>
<dbReference type="FunFam" id="3.40.50.300:FF:001861">
    <property type="entry name" value="Midasin"/>
    <property type="match status" value="1"/>
</dbReference>
<dbReference type="InterPro" id="IPR036465">
    <property type="entry name" value="vWFA_dom_sf"/>
</dbReference>
<dbReference type="InterPro" id="IPR040848">
    <property type="entry name" value="AAA_lid_7"/>
</dbReference>
<evidence type="ECO:0000256" key="7">
    <source>
        <dbReference type="ARBA" id="ARBA00023186"/>
    </source>
</evidence>
<dbReference type="EMBL" id="CP039352">
    <property type="protein sequence ID" value="QCE02426.1"/>
    <property type="molecule type" value="Genomic_DNA"/>
</dbReference>
<feature type="compositionally biased region" description="Basic and acidic residues" evidence="10">
    <location>
        <begin position="5014"/>
        <end position="5024"/>
    </location>
</feature>
<feature type="compositionally biased region" description="Basic and acidic residues" evidence="10">
    <location>
        <begin position="4716"/>
        <end position="4758"/>
    </location>
</feature>
<reference evidence="13 14" key="1">
    <citation type="submission" date="2019-04" db="EMBL/GenBank/DDBJ databases">
        <title>An improved genome assembly and genetic linkage map for asparagus bean, Vigna unguiculata ssp. sesquipedialis.</title>
        <authorList>
            <person name="Xia Q."/>
            <person name="Zhang R."/>
            <person name="Dong Y."/>
        </authorList>
    </citation>
    <scope>NUCLEOTIDE SEQUENCE [LARGE SCALE GENOMIC DNA]</scope>
    <source>
        <tissue evidence="13">Leaf</tissue>
    </source>
</reference>
<proteinExistence type="inferred from homology"/>
<dbReference type="PROSITE" id="PS00675">
    <property type="entry name" value="SIGMA54_INTERACT_1"/>
    <property type="match status" value="1"/>
</dbReference>
<evidence type="ECO:0000256" key="5">
    <source>
        <dbReference type="ARBA" id="ARBA00022741"/>
    </source>
</evidence>
<dbReference type="InterPro" id="IPR026961">
    <property type="entry name" value="PGG_dom"/>
</dbReference>
<dbReference type="PANTHER" id="PTHR48103">
    <property type="entry name" value="MIDASIN-RELATED"/>
    <property type="match status" value="1"/>
</dbReference>
<feature type="compositionally biased region" description="Basic and acidic residues" evidence="10">
    <location>
        <begin position="4968"/>
        <end position="4987"/>
    </location>
</feature>
<organism evidence="13 14">
    <name type="scientific">Vigna unguiculata</name>
    <name type="common">Cowpea</name>
    <dbReference type="NCBI Taxonomy" id="3917"/>
    <lineage>
        <taxon>Eukaryota</taxon>
        <taxon>Viridiplantae</taxon>
        <taxon>Streptophyta</taxon>
        <taxon>Embryophyta</taxon>
        <taxon>Tracheophyta</taxon>
        <taxon>Spermatophyta</taxon>
        <taxon>Magnoliopsida</taxon>
        <taxon>eudicotyledons</taxon>
        <taxon>Gunneridae</taxon>
        <taxon>Pentapetalae</taxon>
        <taxon>rosids</taxon>
        <taxon>fabids</taxon>
        <taxon>Fabales</taxon>
        <taxon>Fabaceae</taxon>
        <taxon>Papilionoideae</taxon>
        <taxon>50 kb inversion clade</taxon>
        <taxon>NPAAA clade</taxon>
        <taxon>indigoferoid/millettioid clade</taxon>
        <taxon>Phaseoleae</taxon>
        <taxon>Vigna</taxon>
    </lineage>
</organism>
<dbReference type="PIRSF" id="PIRSF010340">
    <property type="entry name" value="Midasin"/>
    <property type="match status" value="1"/>
</dbReference>
<feature type="region of interest" description="Disordered" evidence="10">
    <location>
        <begin position="5074"/>
        <end position="5099"/>
    </location>
</feature>
<feature type="region of interest" description="Disordered" evidence="10">
    <location>
        <begin position="4919"/>
        <end position="5025"/>
    </location>
</feature>
<dbReference type="FunFam" id="3.40.50.300:FF:000582">
    <property type="entry name" value="Midasin"/>
    <property type="match status" value="1"/>
</dbReference>
<dbReference type="SMART" id="SM00382">
    <property type="entry name" value="AAA"/>
    <property type="match status" value="5"/>
</dbReference>
<feature type="region of interest" description="Disordered" evidence="10">
    <location>
        <begin position="4607"/>
        <end position="4633"/>
    </location>
</feature>
<evidence type="ECO:0000256" key="2">
    <source>
        <dbReference type="ARBA" id="ARBA00004642"/>
    </source>
</evidence>
<evidence type="ECO:0000256" key="1">
    <source>
        <dbReference type="ARBA" id="ARBA00004604"/>
    </source>
</evidence>
<dbReference type="GO" id="GO:0005524">
    <property type="term" value="F:ATP binding"/>
    <property type="evidence" value="ECO:0007669"/>
    <property type="project" value="UniProtKB-KW"/>
</dbReference>
<feature type="transmembrane region" description="Helical" evidence="11">
    <location>
        <begin position="5550"/>
        <end position="5570"/>
    </location>
</feature>
<dbReference type="GO" id="GO:0005654">
    <property type="term" value="C:nucleoplasm"/>
    <property type="evidence" value="ECO:0007669"/>
    <property type="project" value="UniProtKB-SubCell"/>
</dbReference>
<dbReference type="Gene3D" id="3.40.50.300">
    <property type="entry name" value="P-loop containing nucleotide triphosphate hydrolases"/>
    <property type="match status" value="7"/>
</dbReference>
<comment type="function">
    <text evidence="9">Nuclear chaperone required for maturation and nuclear export of pre-60S ribosome subunits.</text>
</comment>
<dbReference type="InterPro" id="IPR003593">
    <property type="entry name" value="AAA+_ATPase"/>
</dbReference>
<feature type="compositionally biased region" description="Acidic residues" evidence="10">
    <location>
        <begin position="4767"/>
        <end position="4791"/>
    </location>
</feature>
<feature type="compositionally biased region" description="Acidic residues" evidence="10">
    <location>
        <begin position="4812"/>
        <end position="4839"/>
    </location>
</feature>